<dbReference type="Pfam" id="PF13676">
    <property type="entry name" value="TIR_2"/>
    <property type="match status" value="1"/>
</dbReference>
<evidence type="ECO:0000256" key="5">
    <source>
        <dbReference type="ARBA" id="ARBA00022729"/>
    </source>
</evidence>
<dbReference type="InterPro" id="IPR032675">
    <property type="entry name" value="LRR_dom_sf"/>
</dbReference>
<evidence type="ECO:0000256" key="10">
    <source>
        <dbReference type="ARBA" id="ARBA00023180"/>
    </source>
</evidence>
<feature type="transmembrane region" description="Helical" evidence="11">
    <location>
        <begin position="558"/>
        <end position="577"/>
    </location>
</feature>
<keyword evidence="4 11" id="KW-0812">Transmembrane</keyword>
<sequence length="762" mass="87494">MVAVLILVLASVFLCATPVHHQRFKLPMCLTGYMTDVQSWVDERGSFTDKVDRRYAVELLNFIEASSMYTDMEIIARSKARKQIREIRYLSVARCGLTRIPRFFDIQIYDDGSTMADRLEYATFYGNNFIEVSIPGESYNVQFNATEAEVITNPNSLKDDAPTLWINGLHDVTFKVLKELDLRACGIQNLSPFYFSNMKALEALYLGENEIHTIPSNAFTGLNKLLHLDLSRNFALDPNGLSKTLLIEHANVFSPLESLKSIDFSHTKMVQRNVVALRNLSERLERISLCSVGSLTFDERFLRSSSIKILDISGVQGLVSSSQVLQRMQSSLKVLYATDSGIDNFDVFKDFERLEILKLSRNEITTVSKTTAESLTNLKVLDLSSNRLNSWFERIFSQMPSLEVLKVSDNNINIISEQMLADFANVSYLGLSGNSLVCNCRSKDLIELATRNELHKEDRAIPQAPGKNGKFDFHIGFEDINQKIALRHNISYLCERGFCDIEDHIDGRVLISDYSPNGYKCFQMGESRSLAIVEVKSCNEEGRNSDVIADLDAGWNKLLILLLLPCILLPLTLGFVFRRNLRYFWVTLRNSALISMVNKNKVIDDDTIFNYDVFVSYCHENRAWVLGKLLSHLEQECSVSLCLHERDFQVGLTILENIVSCMDRSKFIMLIISKQFLLSQWCQFEMHLAQHRLLETRREDLILILLEEIPRRLRPNNLHYLMLTKTYLVWPKKESEQPLFWKRLNKSVEAHKQRRRENASIA</sequence>
<dbReference type="Pfam" id="PF13855">
    <property type="entry name" value="LRR_8"/>
    <property type="match status" value="2"/>
</dbReference>
<dbReference type="SMART" id="SM00369">
    <property type="entry name" value="LRR_TYP"/>
    <property type="match status" value="5"/>
</dbReference>
<name>A0ABN8BC02_CHISP</name>
<dbReference type="Proteomes" id="UP001153292">
    <property type="component" value="Chromosome 29"/>
</dbReference>
<dbReference type="InterPro" id="IPR000157">
    <property type="entry name" value="TIR_dom"/>
</dbReference>
<evidence type="ECO:0000256" key="6">
    <source>
        <dbReference type="ARBA" id="ARBA00022737"/>
    </source>
</evidence>
<evidence type="ECO:0000313" key="15">
    <source>
        <dbReference type="Proteomes" id="UP001153292"/>
    </source>
</evidence>
<keyword evidence="15" id="KW-1185">Reference proteome</keyword>
<keyword evidence="10" id="KW-0325">Glycoprotein</keyword>
<dbReference type="SUPFAM" id="SSF52200">
    <property type="entry name" value="Toll/Interleukin receptor TIR domain"/>
    <property type="match status" value="1"/>
</dbReference>
<evidence type="ECO:0000256" key="7">
    <source>
        <dbReference type="ARBA" id="ARBA00022989"/>
    </source>
</evidence>
<evidence type="ECO:0000256" key="2">
    <source>
        <dbReference type="ARBA" id="ARBA00009634"/>
    </source>
</evidence>
<keyword evidence="8 11" id="KW-0472">Membrane</keyword>
<gene>
    <name evidence="14" type="ORF">CHILSU_LOCUS7766</name>
</gene>
<evidence type="ECO:0000256" key="9">
    <source>
        <dbReference type="ARBA" id="ARBA00023170"/>
    </source>
</evidence>
<feature type="signal peptide" evidence="12">
    <location>
        <begin position="1"/>
        <end position="21"/>
    </location>
</feature>
<organism evidence="14 15">
    <name type="scientific">Chilo suppressalis</name>
    <name type="common">Asiatic rice borer moth</name>
    <dbReference type="NCBI Taxonomy" id="168631"/>
    <lineage>
        <taxon>Eukaryota</taxon>
        <taxon>Metazoa</taxon>
        <taxon>Ecdysozoa</taxon>
        <taxon>Arthropoda</taxon>
        <taxon>Hexapoda</taxon>
        <taxon>Insecta</taxon>
        <taxon>Pterygota</taxon>
        <taxon>Neoptera</taxon>
        <taxon>Endopterygota</taxon>
        <taxon>Lepidoptera</taxon>
        <taxon>Glossata</taxon>
        <taxon>Ditrysia</taxon>
        <taxon>Pyraloidea</taxon>
        <taxon>Crambidae</taxon>
        <taxon>Crambinae</taxon>
        <taxon>Chilo</taxon>
    </lineage>
</organism>
<dbReference type="EMBL" id="OU963922">
    <property type="protein sequence ID" value="CAH0404432.1"/>
    <property type="molecule type" value="Genomic_DNA"/>
</dbReference>
<dbReference type="PROSITE" id="PS50104">
    <property type="entry name" value="TIR"/>
    <property type="match status" value="1"/>
</dbReference>
<evidence type="ECO:0000256" key="1">
    <source>
        <dbReference type="ARBA" id="ARBA00004167"/>
    </source>
</evidence>
<dbReference type="PANTHER" id="PTHR24365">
    <property type="entry name" value="TOLL-LIKE RECEPTOR"/>
    <property type="match status" value="1"/>
</dbReference>
<evidence type="ECO:0000256" key="11">
    <source>
        <dbReference type="SAM" id="Phobius"/>
    </source>
</evidence>
<keyword evidence="6" id="KW-0677">Repeat</keyword>
<proteinExistence type="inferred from homology"/>
<protein>
    <recommendedName>
        <fullName evidence="13">TIR domain-containing protein</fullName>
    </recommendedName>
</protein>
<dbReference type="InterPro" id="IPR003591">
    <property type="entry name" value="Leu-rich_rpt_typical-subtyp"/>
</dbReference>
<comment type="similarity">
    <text evidence="2">Belongs to the Toll-like receptor family.</text>
</comment>
<dbReference type="PRINTS" id="PR01537">
    <property type="entry name" value="INTRLKN1R1F"/>
</dbReference>
<keyword evidence="5 12" id="KW-0732">Signal</keyword>
<keyword evidence="3" id="KW-0433">Leucine-rich repeat</keyword>
<dbReference type="PANTHER" id="PTHR24365:SF530">
    <property type="entry name" value="MSTPROX-RELATED"/>
    <property type="match status" value="1"/>
</dbReference>
<dbReference type="InterPro" id="IPR035897">
    <property type="entry name" value="Toll_tir_struct_dom_sf"/>
</dbReference>
<feature type="domain" description="TIR" evidence="13">
    <location>
        <begin position="609"/>
        <end position="748"/>
    </location>
</feature>
<dbReference type="Gene3D" id="3.40.50.10140">
    <property type="entry name" value="Toll/interleukin-1 receptor homology (TIR) domain"/>
    <property type="match status" value="1"/>
</dbReference>
<dbReference type="SUPFAM" id="SSF52058">
    <property type="entry name" value="L domain-like"/>
    <property type="match status" value="1"/>
</dbReference>
<reference evidence="14" key="1">
    <citation type="submission" date="2021-12" db="EMBL/GenBank/DDBJ databases">
        <authorList>
            <person name="King R."/>
        </authorList>
    </citation>
    <scope>NUCLEOTIDE SEQUENCE</scope>
</reference>
<evidence type="ECO:0000259" key="13">
    <source>
        <dbReference type="PROSITE" id="PS50104"/>
    </source>
</evidence>
<evidence type="ECO:0000256" key="12">
    <source>
        <dbReference type="SAM" id="SignalP"/>
    </source>
</evidence>
<dbReference type="InterPro" id="IPR001611">
    <property type="entry name" value="Leu-rich_rpt"/>
</dbReference>
<evidence type="ECO:0000256" key="8">
    <source>
        <dbReference type="ARBA" id="ARBA00023136"/>
    </source>
</evidence>
<keyword evidence="7 11" id="KW-1133">Transmembrane helix</keyword>
<accession>A0ABN8BC02</accession>
<comment type="subcellular location">
    <subcellularLocation>
        <location evidence="1">Membrane</location>
        <topology evidence="1">Single-pass membrane protein</topology>
    </subcellularLocation>
</comment>
<dbReference type="SMART" id="SM00255">
    <property type="entry name" value="TIR"/>
    <property type="match status" value="1"/>
</dbReference>
<evidence type="ECO:0000256" key="4">
    <source>
        <dbReference type="ARBA" id="ARBA00022692"/>
    </source>
</evidence>
<evidence type="ECO:0000256" key="3">
    <source>
        <dbReference type="ARBA" id="ARBA00022614"/>
    </source>
</evidence>
<feature type="chain" id="PRO_5046847231" description="TIR domain-containing protein" evidence="12">
    <location>
        <begin position="22"/>
        <end position="762"/>
    </location>
</feature>
<dbReference type="PROSITE" id="PS51450">
    <property type="entry name" value="LRR"/>
    <property type="match status" value="1"/>
</dbReference>
<dbReference type="Gene3D" id="3.80.10.10">
    <property type="entry name" value="Ribonuclease Inhibitor"/>
    <property type="match status" value="2"/>
</dbReference>
<evidence type="ECO:0000313" key="14">
    <source>
        <dbReference type="EMBL" id="CAH0404432.1"/>
    </source>
</evidence>
<keyword evidence="9" id="KW-0675">Receptor</keyword>